<feature type="transmembrane region" description="Helical" evidence="2">
    <location>
        <begin position="471"/>
        <end position="489"/>
    </location>
</feature>
<feature type="transmembrane region" description="Helical" evidence="2">
    <location>
        <begin position="382"/>
        <end position="399"/>
    </location>
</feature>
<feature type="transmembrane region" description="Helical" evidence="2">
    <location>
        <begin position="406"/>
        <end position="426"/>
    </location>
</feature>
<dbReference type="RefSeq" id="WP_183366890.1">
    <property type="nucleotide sequence ID" value="NZ_JACIEZ010000005.1"/>
</dbReference>
<feature type="transmembrane region" description="Helical" evidence="2">
    <location>
        <begin position="304"/>
        <end position="330"/>
    </location>
</feature>
<feature type="transmembrane region" description="Helical" evidence="2">
    <location>
        <begin position="742"/>
        <end position="760"/>
    </location>
</feature>
<feature type="transmembrane region" description="Helical" evidence="2">
    <location>
        <begin position="577"/>
        <end position="595"/>
    </location>
</feature>
<keyword evidence="2" id="KW-0472">Membrane</keyword>
<accession>A0A7W6J6B6</accession>
<dbReference type="InterPro" id="IPR014600">
    <property type="entry name" value="UCP035905_mem"/>
</dbReference>
<feature type="transmembrane region" description="Helical" evidence="2">
    <location>
        <begin position="812"/>
        <end position="831"/>
    </location>
</feature>
<dbReference type="Pfam" id="PF10101">
    <property type="entry name" value="DUF2339"/>
    <property type="match status" value="1"/>
</dbReference>
<dbReference type="InterPro" id="IPR019286">
    <property type="entry name" value="DUF2339_TM"/>
</dbReference>
<dbReference type="EMBL" id="JACIEZ010000005">
    <property type="protein sequence ID" value="MBB4065596.1"/>
    <property type="molecule type" value="Genomic_DNA"/>
</dbReference>
<feature type="transmembrane region" description="Helical" evidence="2">
    <location>
        <begin position="501"/>
        <end position="519"/>
    </location>
</feature>
<dbReference type="PANTHER" id="PTHR38434:SF1">
    <property type="entry name" value="BLL2549 PROTEIN"/>
    <property type="match status" value="1"/>
</dbReference>
<dbReference type="PIRSF" id="PIRSF035905">
    <property type="entry name" value="UCP035905_mp"/>
    <property type="match status" value="1"/>
</dbReference>
<feature type="transmembrane region" description="Helical" evidence="2">
    <location>
        <begin position="704"/>
        <end position="727"/>
    </location>
</feature>
<evidence type="ECO:0000256" key="2">
    <source>
        <dbReference type="SAM" id="Phobius"/>
    </source>
</evidence>
<feature type="transmembrane region" description="Helical" evidence="2">
    <location>
        <begin position="438"/>
        <end position="459"/>
    </location>
</feature>
<evidence type="ECO:0000256" key="1">
    <source>
        <dbReference type="SAM" id="Coils"/>
    </source>
</evidence>
<dbReference type="AlphaFoldDB" id="A0A7W6J6B6"/>
<feature type="transmembrane region" description="Helical" evidence="2">
    <location>
        <begin position="266"/>
        <end position="284"/>
    </location>
</feature>
<feature type="transmembrane region" description="Helical" evidence="2">
    <location>
        <begin position="838"/>
        <end position="858"/>
    </location>
</feature>
<gene>
    <name evidence="3" type="ORF">GGR23_002803</name>
</gene>
<feature type="coiled-coil region" evidence="1">
    <location>
        <begin position="18"/>
        <end position="45"/>
    </location>
</feature>
<feature type="transmembrane region" description="Helical" evidence="2">
    <location>
        <begin position="864"/>
        <end position="884"/>
    </location>
</feature>
<feature type="transmembrane region" description="Helical" evidence="2">
    <location>
        <begin position="615"/>
        <end position="632"/>
    </location>
</feature>
<evidence type="ECO:0000313" key="3">
    <source>
        <dbReference type="EMBL" id="MBB4065596.1"/>
    </source>
</evidence>
<keyword evidence="4" id="KW-1185">Reference proteome</keyword>
<feature type="transmembrane region" description="Helical" evidence="2">
    <location>
        <begin position="189"/>
        <end position="209"/>
    </location>
</feature>
<feature type="transmembrane region" description="Helical" evidence="2">
    <location>
        <begin position="120"/>
        <end position="137"/>
    </location>
</feature>
<comment type="caution">
    <text evidence="3">The sequence shown here is derived from an EMBL/GenBank/DDBJ whole genome shotgun (WGS) entry which is preliminary data.</text>
</comment>
<keyword evidence="2" id="KW-0812">Transmembrane</keyword>
<feature type="transmembrane region" description="Helical" evidence="2">
    <location>
        <begin position="772"/>
        <end position="792"/>
    </location>
</feature>
<proteinExistence type="predicted"/>
<name>A0A7W6J6B6_9HYPH</name>
<dbReference type="Proteomes" id="UP000528286">
    <property type="component" value="Unassembled WGS sequence"/>
</dbReference>
<organism evidence="3 4">
    <name type="scientific">Gellertiella hungarica</name>
    <dbReference type="NCBI Taxonomy" id="1572859"/>
    <lineage>
        <taxon>Bacteria</taxon>
        <taxon>Pseudomonadati</taxon>
        <taxon>Pseudomonadota</taxon>
        <taxon>Alphaproteobacteria</taxon>
        <taxon>Hyphomicrobiales</taxon>
        <taxon>Rhizobiaceae</taxon>
        <taxon>Gellertiella</taxon>
    </lineage>
</organism>
<keyword evidence="2" id="KW-1133">Transmembrane helix</keyword>
<reference evidence="3 4" key="1">
    <citation type="submission" date="2020-08" db="EMBL/GenBank/DDBJ databases">
        <title>Genomic Encyclopedia of Type Strains, Phase IV (KMG-IV): sequencing the most valuable type-strain genomes for metagenomic binning, comparative biology and taxonomic classification.</title>
        <authorList>
            <person name="Goeker M."/>
        </authorList>
    </citation>
    <scope>NUCLEOTIDE SEQUENCE [LARGE SCALE GENOMIC DNA]</scope>
    <source>
        <strain evidence="3 4">DSM 29853</strain>
    </source>
</reference>
<sequence>MIEILLVLFVLVIAVAGQRSLTSRIERLEDEIRSLKLSLQSMAAGTVLPQPEQVEEAGAVEEAEAEPAGLETAPAETLVPAAAMEQPPEAADVAEAPWMAAPVQAAAPASRIETSIGSRWAVWVGGVALALGGVLMVRYSIENGLISPAVRLLAAALFGLAMIVAGEAVRRRGVPSGMKQLSDRIGPNAMVPGILTAAGGVSLFASIFAAHQLYGFIGAGLAFTAMAAVALAILVLSLFHGQALAGLGMLGGLIAPALVEHRENPSIPLLMAYVVLIWFGTLAASRLRGWNLVPFLASLGAGIWAALAAETAAVSPVVAFIAMLAGAVAFTPDVPEFGTATESERAAARLGNWSLWLALTVTSLSAAMMLGNAPELLAGHRLPFEAMILLLALGAALALRRDALPSVTFFGLGACAVAANAMAVYAQMEPDTFGGPTLYRTMTAVAGGVVLLLAAILALRTERHRARPAELIWTAIAGLPLPLLAFSYADHGNWIRDPVHAIFSGLLALVLLALTDALLRKRPIGLSLAAEGGLVTFAFLSAAFALFAVLDGLALELGLSLLGLAFFLGHRLRPWPSLPFMMVAGTALVAARIAWDPTVVGQDNLGTTPVFNALLPAYGIPALLLVLTARLARRLESALLVRLLDAAAALMSFLAIAVLVRHGLNGGVLHGATPNLGETSIYTLLLIGFSGALLQIDRRDGNPAFVYGSMIAGGLSMVSVLGLHLFARNPYVTGELVGDWPLLNLLLPGYLLPALAYGGLSLMARTRRPYPYVVAIAISGALMGFAWVTLSVRQAWQGTSLADWQGFLEGETYTYSVVWLLTGVVLLVLGTRFRSPSLRYASAAVVIVTVLKVFLIDLSNLEGLLRAFSFIGLGLALIGIGLFYQRLLLKSAEAEGADATAGSSS</sequence>
<protein>
    <submittedName>
        <fullName evidence="3">Putative membrane protein</fullName>
    </submittedName>
</protein>
<feature type="transmembrane region" description="Helical" evidence="2">
    <location>
        <begin position="553"/>
        <end position="570"/>
    </location>
</feature>
<feature type="transmembrane region" description="Helical" evidence="2">
    <location>
        <begin position="149"/>
        <end position="169"/>
    </location>
</feature>
<dbReference type="PANTHER" id="PTHR38434">
    <property type="entry name" value="BLL2549 PROTEIN"/>
    <property type="match status" value="1"/>
</dbReference>
<feature type="transmembrane region" description="Helical" evidence="2">
    <location>
        <begin position="526"/>
        <end position="547"/>
    </location>
</feature>
<feature type="transmembrane region" description="Helical" evidence="2">
    <location>
        <begin position="350"/>
        <end position="370"/>
    </location>
</feature>
<keyword evidence="1" id="KW-0175">Coiled coil</keyword>
<feature type="transmembrane region" description="Helical" evidence="2">
    <location>
        <begin position="639"/>
        <end position="660"/>
    </location>
</feature>
<feature type="transmembrane region" description="Helical" evidence="2">
    <location>
        <begin position="680"/>
        <end position="697"/>
    </location>
</feature>
<evidence type="ECO:0000313" key="4">
    <source>
        <dbReference type="Proteomes" id="UP000528286"/>
    </source>
</evidence>
<feature type="transmembrane region" description="Helical" evidence="2">
    <location>
        <begin position="242"/>
        <end position="259"/>
    </location>
</feature>
<feature type="transmembrane region" description="Helical" evidence="2">
    <location>
        <begin position="216"/>
        <end position="236"/>
    </location>
</feature>